<comment type="caution">
    <text evidence="1">The sequence shown here is derived from an EMBL/GenBank/DDBJ whole genome shotgun (WGS) entry which is preliminary data.</text>
</comment>
<sequence>MDIIKNNIVILMTGTINPNSFATLALKDPDTRRAQYIEAIKFYLEKTSLNIDFTENSGTSIESEFEHDDNKDRLEFLTYKSEPSIPDRGKGAKELEIISYSIFHSKFISKSDAIVKITGRLKILNIIDLNSNFFALTKRYKKVYSCNIYKVTKMDARCFFFTKDFFPYLEQVGRAINLKYSIEMALWDSVFEYLKFNGTYKQLKRPLRIEGVNAGFGTSYEDSFISATAKRVRHFVKAPYYYRKISHKIKLEHKG</sequence>
<dbReference type="EMBL" id="QJTD01000002">
    <property type="protein sequence ID" value="PYE82127.1"/>
    <property type="molecule type" value="Genomic_DNA"/>
</dbReference>
<dbReference type="Proteomes" id="UP000248054">
    <property type="component" value="Unassembled WGS sequence"/>
</dbReference>
<dbReference type="RefSeq" id="WP_110475475.1">
    <property type="nucleotide sequence ID" value="NZ_BMWQ01000002.1"/>
</dbReference>
<proteinExistence type="predicted"/>
<dbReference type="AlphaFoldDB" id="A0A2V4YF53"/>
<organism evidence="1 2">
    <name type="scientific">Winogradskyella epiphytica</name>
    <dbReference type="NCBI Taxonomy" id="262005"/>
    <lineage>
        <taxon>Bacteria</taxon>
        <taxon>Pseudomonadati</taxon>
        <taxon>Bacteroidota</taxon>
        <taxon>Flavobacteriia</taxon>
        <taxon>Flavobacteriales</taxon>
        <taxon>Flavobacteriaceae</taxon>
        <taxon>Winogradskyella</taxon>
    </lineage>
</organism>
<evidence type="ECO:0000313" key="2">
    <source>
        <dbReference type="Proteomes" id="UP000248054"/>
    </source>
</evidence>
<accession>A0A2V4YF53</accession>
<gene>
    <name evidence="1" type="ORF">DFQ11_102708</name>
</gene>
<name>A0A2V4YF53_9FLAO</name>
<evidence type="ECO:0000313" key="1">
    <source>
        <dbReference type="EMBL" id="PYE82127.1"/>
    </source>
</evidence>
<reference evidence="1 2" key="1">
    <citation type="submission" date="2018-06" db="EMBL/GenBank/DDBJ databases">
        <title>Genomic Encyclopedia of Type Strains, Phase III (KMG-III): the genomes of soil and plant-associated and newly described type strains.</title>
        <authorList>
            <person name="Whitman W."/>
        </authorList>
    </citation>
    <scope>NUCLEOTIDE SEQUENCE [LARGE SCALE GENOMIC DNA]</scope>
    <source>
        <strain evidence="1 2">CECT 7945</strain>
    </source>
</reference>
<keyword evidence="2" id="KW-1185">Reference proteome</keyword>
<dbReference type="OrthoDB" id="597706at2"/>
<protein>
    <submittedName>
        <fullName evidence="1">Uncharacterized protein</fullName>
    </submittedName>
</protein>